<dbReference type="PATRIC" id="fig|1341156.4.peg.2712"/>
<feature type="region of interest" description="Disordered" evidence="1">
    <location>
        <begin position="86"/>
        <end position="152"/>
    </location>
</feature>
<reference evidence="3 4" key="1">
    <citation type="submission" date="2013-06" db="EMBL/GenBank/DDBJ databases">
        <title>Rumen cellulosomics: divergent fiber-degrading strategies revealed by comparative genome-wide analysis of six Ruminococcal strains.</title>
        <authorList>
            <person name="Dassa B."/>
            <person name="Borovok I."/>
            <person name="Lamed R."/>
            <person name="Flint H."/>
            <person name="Yeoman C.J."/>
            <person name="White B."/>
            <person name="Bayer E.A."/>
        </authorList>
    </citation>
    <scope>NUCLEOTIDE SEQUENCE [LARGE SCALE GENOMIC DNA]</scope>
    <source>
        <strain evidence="3 4">SY3</strain>
    </source>
</reference>
<dbReference type="RefSeq" id="WP_037289626.1">
    <property type="nucleotide sequence ID" value="NZ_JEOB01000004.1"/>
</dbReference>
<evidence type="ECO:0000259" key="2">
    <source>
        <dbReference type="Pfam" id="PF19808"/>
    </source>
</evidence>
<evidence type="ECO:0000313" key="4">
    <source>
        <dbReference type="Proteomes" id="UP000021369"/>
    </source>
</evidence>
<proteinExistence type="predicted"/>
<dbReference type="Pfam" id="PF19808">
    <property type="entry name" value="DUF6291"/>
    <property type="match status" value="1"/>
</dbReference>
<dbReference type="AlphaFoldDB" id="A0A011WNP9"/>
<comment type="caution">
    <text evidence="3">The sequence shown here is derived from an EMBL/GenBank/DDBJ whole genome shotgun (WGS) entry which is preliminary data.</text>
</comment>
<gene>
    <name evidence="3" type="ORF">RASY3_15565</name>
</gene>
<dbReference type="EMBL" id="JEOB01000004">
    <property type="protein sequence ID" value="EXM38610.1"/>
    <property type="molecule type" value="Genomic_DNA"/>
</dbReference>
<feature type="compositionally biased region" description="Polar residues" evidence="1">
    <location>
        <begin position="207"/>
        <end position="220"/>
    </location>
</feature>
<keyword evidence="4" id="KW-1185">Reference proteome</keyword>
<accession>A0A011WNP9</accession>
<organism evidence="3 4">
    <name type="scientific">Ruminococcus albus SY3</name>
    <dbReference type="NCBI Taxonomy" id="1341156"/>
    <lineage>
        <taxon>Bacteria</taxon>
        <taxon>Bacillati</taxon>
        <taxon>Bacillota</taxon>
        <taxon>Clostridia</taxon>
        <taxon>Eubacteriales</taxon>
        <taxon>Oscillospiraceae</taxon>
        <taxon>Ruminococcus</taxon>
    </lineage>
</organism>
<feature type="region of interest" description="Disordered" evidence="1">
    <location>
        <begin position="204"/>
        <end position="225"/>
    </location>
</feature>
<sequence>MSSINNKSKSFMLYKEWEEIFLALESDAERGELIREIFAFTRTGEEPDLKGAMKIAFMVMSNQLRRDAERYKKVCDRNQKNIAKRWDSEDDTKKYESIPEDTKNTDKEKDEEKDKDTDKEKGEDIQNSAMQKQYLPDLSPAPEKQKYGEFENVSLSREEYERLADRFGRDMTDRCIESMDAYIEQSGKEYRSCYAKLKNWISEESVKTGNTPSSKASSAENGKLTEQELADYESYARAHSMEDFARELEERSTILFGAEQQ</sequence>
<feature type="domain" description="DUF6291" evidence="2">
    <location>
        <begin position="10"/>
        <end position="87"/>
    </location>
</feature>
<dbReference type="InterPro" id="IPR046258">
    <property type="entry name" value="DUF6291"/>
</dbReference>
<evidence type="ECO:0000313" key="3">
    <source>
        <dbReference type="EMBL" id="EXM38610.1"/>
    </source>
</evidence>
<protein>
    <recommendedName>
        <fullName evidence="2">DUF6291 domain-containing protein</fullName>
    </recommendedName>
</protein>
<dbReference type="Proteomes" id="UP000021369">
    <property type="component" value="Unassembled WGS sequence"/>
</dbReference>
<dbReference type="OrthoDB" id="1820172at2"/>
<name>A0A011WNP9_RUMAL</name>
<feature type="compositionally biased region" description="Basic and acidic residues" evidence="1">
    <location>
        <begin position="86"/>
        <end position="124"/>
    </location>
</feature>
<evidence type="ECO:0000256" key="1">
    <source>
        <dbReference type="SAM" id="MobiDB-lite"/>
    </source>
</evidence>